<feature type="binding site" evidence="4">
    <location>
        <begin position="8"/>
        <end position="15"/>
    </location>
    <ligand>
        <name>ATP</name>
        <dbReference type="ChEBI" id="CHEBI:30616"/>
    </ligand>
</feature>
<dbReference type="GO" id="GO:0005524">
    <property type="term" value="F:ATP binding"/>
    <property type="evidence" value="ECO:0007669"/>
    <property type="project" value="UniProtKB-UniRule"/>
</dbReference>
<feature type="domain" description="RapZ-like N-terminal" evidence="5">
    <location>
        <begin position="1"/>
        <end position="156"/>
    </location>
</feature>
<dbReference type="RefSeq" id="WP_058353793.1">
    <property type="nucleotide sequence ID" value="NZ_CABMMD010000191.1"/>
</dbReference>
<evidence type="ECO:0000256" key="4">
    <source>
        <dbReference type="HAMAP-Rule" id="MF_00636"/>
    </source>
</evidence>
<dbReference type="GO" id="GO:0005525">
    <property type="term" value="F:GTP binding"/>
    <property type="evidence" value="ECO:0007669"/>
    <property type="project" value="UniProtKB-UniRule"/>
</dbReference>
<evidence type="ECO:0000259" key="6">
    <source>
        <dbReference type="Pfam" id="PF22740"/>
    </source>
</evidence>
<gene>
    <name evidence="7" type="ORF">ASU35_14580</name>
</gene>
<accession>A0A0V8QBM7</accession>
<evidence type="ECO:0000256" key="3">
    <source>
        <dbReference type="ARBA" id="ARBA00023134"/>
    </source>
</evidence>
<dbReference type="Proteomes" id="UP000054874">
    <property type="component" value="Unassembled WGS sequence"/>
</dbReference>
<dbReference type="NCBIfam" id="NF003828">
    <property type="entry name" value="PRK05416.1"/>
    <property type="match status" value="1"/>
</dbReference>
<evidence type="ECO:0000256" key="1">
    <source>
        <dbReference type="ARBA" id="ARBA00022741"/>
    </source>
</evidence>
<feature type="binding site" evidence="4">
    <location>
        <begin position="59"/>
        <end position="62"/>
    </location>
    <ligand>
        <name>GTP</name>
        <dbReference type="ChEBI" id="CHEBI:37565"/>
    </ligand>
</feature>
<dbReference type="Pfam" id="PF22740">
    <property type="entry name" value="PapZ_C"/>
    <property type="match status" value="1"/>
</dbReference>
<evidence type="ECO:0000313" key="7">
    <source>
        <dbReference type="EMBL" id="KSV57969.1"/>
    </source>
</evidence>
<keyword evidence="3 4" id="KW-0342">GTP-binding</keyword>
<dbReference type="AlphaFoldDB" id="A0A0V8QBM7"/>
<dbReference type="PANTHER" id="PTHR30448">
    <property type="entry name" value="RNASE ADAPTER PROTEIN RAPZ"/>
    <property type="match status" value="1"/>
</dbReference>
<dbReference type="SUPFAM" id="SSF52540">
    <property type="entry name" value="P-loop containing nucleoside triphosphate hydrolases"/>
    <property type="match status" value="1"/>
</dbReference>
<sequence length="284" mass="31805">MRCIIVTGMSGAGKSSALHMLEDSGFFCVDNMPVPLLGRMVEMVAEGSGQIEKLALGIDVRNGEALAGLREVLGELEKGGYQMEVLFLEASTQVLVKRFKETRRTHPLTGVGRVDKGIELERKQLEFLRHRADYVIDTSHLLVRELKGQVDRIAAGEGGIRNFFITVLSFGFKYGIPADADLIFDVRFLPNPYYLPELKEKTGRDKKVYDYVMSSPEAGVFLDKLEDMLTFLVPNYINEGKNQLVIGIGCTGGRHRSVTLARAIHERLKPLEYGMKLEHRDAEK</sequence>
<dbReference type="HAMAP" id="MF_00636">
    <property type="entry name" value="RapZ_like"/>
    <property type="match status" value="1"/>
</dbReference>
<dbReference type="Pfam" id="PF03668">
    <property type="entry name" value="RapZ-like_N"/>
    <property type="match status" value="1"/>
</dbReference>
<keyword evidence="2 4" id="KW-0067">ATP-binding</keyword>
<proteinExistence type="inferred from homology"/>
<reference evidence="7 8" key="1">
    <citation type="submission" date="2015-11" db="EMBL/GenBank/DDBJ databases">
        <title>Butyribacter intestini gen. nov., sp. nov., a butyric acid-producing bacterium of the family Lachnospiraceae isolated from the human faeces.</title>
        <authorList>
            <person name="Zou Y."/>
            <person name="Xue W."/>
            <person name="Luo G."/>
            <person name="Lv M."/>
        </authorList>
    </citation>
    <scope>NUCLEOTIDE SEQUENCE [LARGE SCALE GENOMIC DNA]</scope>
    <source>
        <strain evidence="7 8">ACET-33324</strain>
    </source>
</reference>
<evidence type="ECO:0000256" key="2">
    <source>
        <dbReference type="ARBA" id="ARBA00022840"/>
    </source>
</evidence>
<comment type="caution">
    <text evidence="7">The sequence shown here is derived from an EMBL/GenBank/DDBJ whole genome shotgun (WGS) entry which is preliminary data.</text>
</comment>
<protein>
    <submittedName>
        <fullName evidence="7">GlmZ(SRNA)-inactivating NTPase</fullName>
    </submittedName>
</protein>
<dbReference type="InterPro" id="IPR005337">
    <property type="entry name" value="RapZ-like"/>
</dbReference>
<keyword evidence="8" id="KW-1185">Reference proteome</keyword>
<dbReference type="PANTHER" id="PTHR30448:SF0">
    <property type="entry name" value="RNASE ADAPTER PROTEIN RAPZ"/>
    <property type="match status" value="1"/>
</dbReference>
<name>A0A0V8QBM7_9FIRM</name>
<keyword evidence="1 4" id="KW-0547">Nucleotide-binding</keyword>
<evidence type="ECO:0000313" key="8">
    <source>
        <dbReference type="Proteomes" id="UP000054874"/>
    </source>
</evidence>
<organism evidence="7 8">
    <name type="scientific">Acetivibrio ethanolgignens</name>
    <dbReference type="NCBI Taxonomy" id="290052"/>
    <lineage>
        <taxon>Bacteria</taxon>
        <taxon>Bacillati</taxon>
        <taxon>Bacillota</taxon>
        <taxon>Clostridia</taxon>
        <taxon>Eubacteriales</taxon>
        <taxon>Oscillospiraceae</taxon>
        <taxon>Acetivibrio</taxon>
    </lineage>
</organism>
<dbReference type="PIRSF" id="PIRSF005052">
    <property type="entry name" value="P-loopkin"/>
    <property type="match status" value="1"/>
</dbReference>
<dbReference type="InterPro" id="IPR053930">
    <property type="entry name" value="RapZ-like_N"/>
</dbReference>
<dbReference type="OrthoDB" id="9784461at2"/>
<dbReference type="Gene3D" id="3.40.50.300">
    <property type="entry name" value="P-loop containing nucleotide triphosphate hydrolases"/>
    <property type="match status" value="1"/>
</dbReference>
<dbReference type="STRING" id="290052.ASU35_14580"/>
<feature type="domain" description="RapZ C-terminal" evidence="6">
    <location>
        <begin position="165"/>
        <end position="282"/>
    </location>
</feature>
<dbReference type="InterPro" id="IPR053931">
    <property type="entry name" value="RapZ_C"/>
</dbReference>
<dbReference type="EMBL" id="LNAM01000191">
    <property type="protein sequence ID" value="KSV57969.1"/>
    <property type="molecule type" value="Genomic_DNA"/>
</dbReference>
<dbReference type="InterPro" id="IPR027417">
    <property type="entry name" value="P-loop_NTPase"/>
</dbReference>
<evidence type="ECO:0000259" key="5">
    <source>
        <dbReference type="Pfam" id="PF03668"/>
    </source>
</evidence>